<evidence type="ECO:0000256" key="4">
    <source>
        <dbReference type="ARBA" id="ARBA00023136"/>
    </source>
</evidence>
<feature type="transmembrane region" description="Helical" evidence="5">
    <location>
        <begin position="238"/>
        <end position="254"/>
    </location>
</feature>
<gene>
    <name evidence="6" type="ORF">OBBRIDRAFT_837729</name>
</gene>
<dbReference type="OrthoDB" id="434972at2759"/>
<accession>A0A8E2APF5</accession>
<dbReference type="CDD" id="cd13965">
    <property type="entry name" value="PT_UbiA_3"/>
    <property type="match status" value="1"/>
</dbReference>
<dbReference type="PANTHER" id="PTHR42723:SF1">
    <property type="entry name" value="CHLOROPHYLL SYNTHASE, CHLOROPLASTIC"/>
    <property type="match status" value="1"/>
</dbReference>
<dbReference type="GO" id="GO:0016020">
    <property type="term" value="C:membrane"/>
    <property type="evidence" value="ECO:0007669"/>
    <property type="project" value="UniProtKB-SubCell"/>
</dbReference>
<dbReference type="GO" id="GO:0016765">
    <property type="term" value="F:transferase activity, transferring alkyl or aryl (other than methyl) groups"/>
    <property type="evidence" value="ECO:0007669"/>
    <property type="project" value="InterPro"/>
</dbReference>
<proteinExistence type="predicted"/>
<dbReference type="Proteomes" id="UP000250043">
    <property type="component" value="Unassembled WGS sequence"/>
</dbReference>
<dbReference type="Gene3D" id="1.10.357.140">
    <property type="entry name" value="UbiA prenyltransferase"/>
    <property type="match status" value="1"/>
</dbReference>
<dbReference type="AlphaFoldDB" id="A0A8E2APF5"/>
<evidence type="ECO:0000256" key="3">
    <source>
        <dbReference type="ARBA" id="ARBA00022989"/>
    </source>
</evidence>
<evidence type="ECO:0000256" key="5">
    <source>
        <dbReference type="SAM" id="Phobius"/>
    </source>
</evidence>
<comment type="subcellular location">
    <subcellularLocation>
        <location evidence="1">Membrane</location>
        <topology evidence="1">Multi-pass membrane protein</topology>
    </subcellularLocation>
</comment>
<dbReference type="InterPro" id="IPR050475">
    <property type="entry name" value="Prenyltransferase_related"/>
</dbReference>
<dbReference type="InterPro" id="IPR000537">
    <property type="entry name" value="UbiA_prenyltransferase"/>
</dbReference>
<reference evidence="6 7" key="1">
    <citation type="submission" date="2016-07" db="EMBL/GenBank/DDBJ databases">
        <title>Draft genome of the white-rot fungus Obba rivulosa 3A-2.</title>
        <authorList>
            <consortium name="DOE Joint Genome Institute"/>
            <person name="Miettinen O."/>
            <person name="Riley R."/>
            <person name="Acob R."/>
            <person name="Barry K."/>
            <person name="Cullen D."/>
            <person name="De Vries R."/>
            <person name="Hainaut M."/>
            <person name="Hatakka A."/>
            <person name="Henrissat B."/>
            <person name="Hilden K."/>
            <person name="Kuo R."/>
            <person name="Labutti K."/>
            <person name="Lipzen A."/>
            <person name="Makela M.R."/>
            <person name="Sandor L."/>
            <person name="Spatafora J.W."/>
            <person name="Grigoriev I.V."/>
            <person name="Hibbett D.S."/>
        </authorList>
    </citation>
    <scope>NUCLEOTIDE SEQUENCE [LARGE SCALE GENOMIC DNA]</scope>
    <source>
        <strain evidence="6 7">3A-2</strain>
    </source>
</reference>
<evidence type="ECO:0000313" key="7">
    <source>
        <dbReference type="Proteomes" id="UP000250043"/>
    </source>
</evidence>
<evidence type="ECO:0000256" key="1">
    <source>
        <dbReference type="ARBA" id="ARBA00004141"/>
    </source>
</evidence>
<keyword evidence="4 5" id="KW-0472">Membrane</keyword>
<evidence type="ECO:0000313" key="6">
    <source>
        <dbReference type="EMBL" id="OCH86989.1"/>
    </source>
</evidence>
<feature type="transmembrane region" description="Helical" evidence="5">
    <location>
        <begin position="266"/>
        <end position="285"/>
    </location>
</feature>
<dbReference type="EMBL" id="KV722503">
    <property type="protein sequence ID" value="OCH86989.1"/>
    <property type="molecule type" value="Genomic_DNA"/>
</dbReference>
<protein>
    <submittedName>
        <fullName evidence="6">Uncharacterized protein</fullName>
    </submittedName>
</protein>
<keyword evidence="7" id="KW-1185">Reference proteome</keyword>
<dbReference type="Pfam" id="PF01040">
    <property type="entry name" value="UbiA"/>
    <property type="match status" value="1"/>
</dbReference>
<dbReference type="PANTHER" id="PTHR42723">
    <property type="entry name" value="CHLOROPHYLL SYNTHASE"/>
    <property type="match status" value="1"/>
</dbReference>
<organism evidence="6 7">
    <name type="scientific">Obba rivulosa</name>
    <dbReference type="NCBI Taxonomy" id="1052685"/>
    <lineage>
        <taxon>Eukaryota</taxon>
        <taxon>Fungi</taxon>
        <taxon>Dikarya</taxon>
        <taxon>Basidiomycota</taxon>
        <taxon>Agaricomycotina</taxon>
        <taxon>Agaricomycetes</taxon>
        <taxon>Polyporales</taxon>
        <taxon>Gelatoporiaceae</taxon>
        <taxon>Obba</taxon>
    </lineage>
</organism>
<name>A0A8E2APF5_9APHY</name>
<keyword evidence="2 5" id="KW-0812">Transmembrane</keyword>
<evidence type="ECO:0000256" key="2">
    <source>
        <dbReference type="ARBA" id="ARBA00022692"/>
    </source>
</evidence>
<dbReference type="InterPro" id="IPR044878">
    <property type="entry name" value="UbiA_sf"/>
</dbReference>
<feature type="transmembrane region" description="Helical" evidence="5">
    <location>
        <begin position="212"/>
        <end position="232"/>
    </location>
</feature>
<sequence>MFLSSGNKPLQWLYILVLFTKSDFKTTIIPITFFTAAASPNPTLCHVLQAAFWTWLQVLQFDLANQTMRPEEDEYNKRDRPLPSGRLTLATACKLRWILVPICWAWSASYSKEALYASVAASALTVIYNECATHSGHWTVRNLVNAAGYASFEVGATVVATPGNQHLDRISILSVCISASIYATTIQTQDFKDIHGDRLIGRRTLPIIHPALARYTVIAGLLLWSIVLTYVWDLEQSVQVVLFVLSFFISYRFVTFKDVAADQVSFYWYNVWLSVAHALPGYYRYLAV</sequence>
<keyword evidence="3 5" id="KW-1133">Transmembrane helix</keyword>